<evidence type="ECO:0000313" key="3">
    <source>
        <dbReference type="EMBL" id="QSV47259.1"/>
    </source>
</evidence>
<proteinExistence type="predicted"/>
<keyword evidence="1" id="KW-0472">Membrane</keyword>
<evidence type="ECO:0000259" key="2">
    <source>
        <dbReference type="SMART" id="SM00909"/>
    </source>
</evidence>
<keyword evidence="1" id="KW-0812">Transmembrane</keyword>
<feature type="transmembrane region" description="Helical" evidence="1">
    <location>
        <begin position="12"/>
        <end position="32"/>
    </location>
</feature>
<dbReference type="Proteomes" id="UP000663651">
    <property type="component" value="Chromosome"/>
</dbReference>
<evidence type="ECO:0000313" key="4">
    <source>
        <dbReference type="Proteomes" id="UP000663651"/>
    </source>
</evidence>
<dbReference type="SMART" id="SM00909">
    <property type="entry name" value="Germane"/>
    <property type="match status" value="1"/>
</dbReference>
<dbReference type="RefSeq" id="WP_207165336.1">
    <property type="nucleotide sequence ID" value="NZ_CP071382.1"/>
</dbReference>
<dbReference type="Pfam" id="PF10646">
    <property type="entry name" value="Germane"/>
    <property type="match status" value="1"/>
</dbReference>
<gene>
    <name evidence="3" type="ORF">JZM60_08365</name>
</gene>
<keyword evidence="4" id="KW-1185">Reference proteome</keyword>
<dbReference type="InterPro" id="IPR019606">
    <property type="entry name" value="GerMN"/>
</dbReference>
<name>A0ABX7Q721_9BACT</name>
<feature type="domain" description="GerMN" evidence="2">
    <location>
        <begin position="82"/>
        <end position="170"/>
    </location>
</feature>
<keyword evidence="1" id="KW-1133">Transmembrane helix</keyword>
<protein>
    <submittedName>
        <fullName evidence="3">GerMN domain-containing protein</fullName>
    </submittedName>
</protein>
<dbReference type="EMBL" id="CP071382">
    <property type="protein sequence ID" value="QSV47259.1"/>
    <property type="molecule type" value="Genomic_DNA"/>
</dbReference>
<evidence type="ECO:0000256" key="1">
    <source>
        <dbReference type="SAM" id="Phobius"/>
    </source>
</evidence>
<sequence>MEKNKSPRREQFMFAAFLIVAIVLGLLIFGKYQASRDLPVTRPEPKPAGTMQVTLFFATPDADGLGREGRQITACETLPECVRSLLDEVANGPVGDLHPTLPPNIAVRDVRIDGETAVLDFGNELIAGLPGGSSAEMAAVYSVVDTICLNYPQIKGVKFLVDGAEVDTLKGHLDLNQPINPDFSLEKPSTP</sequence>
<organism evidence="3 4">
    <name type="scientific">Geobacter benzoatilyticus</name>
    <dbReference type="NCBI Taxonomy" id="2815309"/>
    <lineage>
        <taxon>Bacteria</taxon>
        <taxon>Pseudomonadati</taxon>
        <taxon>Thermodesulfobacteriota</taxon>
        <taxon>Desulfuromonadia</taxon>
        <taxon>Geobacterales</taxon>
        <taxon>Geobacteraceae</taxon>
        <taxon>Geobacter</taxon>
    </lineage>
</organism>
<accession>A0ABX7Q721</accession>
<reference evidence="3 4" key="1">
    <citation type="submission" date="2021-03" db="EMBL/GenBank/DDBJ databases">
        <title>Geobacter metallireducens gen. nov. sp. nov., a microorganism capable of coupling the complete oxidation of organic compounds to the reduction of iron and other metals.</title>
        <authorList>
            <person name="Li Y."/>
        </authorList>
    </citation>
    <scope>NUCLEOTIDE SEQUENCE [LARGE SCALE GENOMIC DNA]</scope>
    <source>
        <strain evidence="3 4">Jerry-YX</strain>
    </source>
</reference>